<evidence type="ECO:0000313" key="2">
    <source>
        <dbReference type="Proteomes" id="UP001152533"/>
    </source>
</evidence>
<dbReference type="EMBL" id="CAMGZC010002665">
    <property type="protein sequence ID" value="CAI0655156.1"/>
    <property type="molecule type" value="Genomic_DNA"/>
</dbReference>
<evidence type="ECO:0000313" key="1">
    <source>
        <dbReference type="EMBL" id="CAI0655156.1"/>
    </source>
</evidence>
<dbReference type="AlphaFoldDB" id="A0A9W4WS64"/>
<accession>A0A9W4WS64</accession>
<proteinExistence type="predicted"/>
<comment type="caution">
    <text evidence="1">The sequence shown here is derived from an EMBL/GenBank/DDBJ whole genome shotgun (WGS) entry which is preliminary data.</text>
</comment>
<keyword evidence="2" id="KW-1185">Reference proteome</keyword>
<protein>
    <submittedName>
        <fullName evidence="1">Uncharacterized protein</fullName>
    </submittedName>
</protein>
<dbReference type="Proteomes" id="UP001152533">
    <property type="component" value="Unassembled WGS sequence"/>
</dbReference>
<reference evidence="1" key="1">
    <citation type="submission" date="2022-08" db="EMBL/GenBank/DDBJ databases">
        <authorList>
            <person name="Giroux E."/>
            <person name="Giroux E."/>
        </authorList>
    </citation>
    <scope>NUCLEOTIDE SEQUENCE</scope>
    <source>
        <strain evidence="1">H1091258</strain>
    </source>
</reference>
<organism evidence="1 2">
    <name type="scientific">Colletotrichum noveboracense</name>
    <dbReference type="NCBI Taxonomy" id="2664923"/>
    <lineage>
        <taxon>Eukaryota</taxon>
        <taxon>Fungi</taxon>
        <taxon>Dikarya</taxon>
        <taxon>Ascomycota</taxon>
        <taxon>Pezizomycotina</taxon>
        <taxon>Sordariomycetes</taxon>
        <taxon>Hypocreomycetidae</taxon>
        <taxon>Glomerellales</taxon>
        <taxon>Glomerellaceae</taxon>
        <taxon>Colletotrichum</taxon>
        <taxon>Colletotrichum gloeosporioides species complex</taxon>
    </lineage>
</organism>
<name>A0A9W4WS64_9PEZI</name>
<sequence>MTEPSHSSPSSSSAGCIREDSLGVFTLVALEQLAAGVAASSSYTAVTVLKTHTQHDFASKLLHIISSNKGKNAFSSRNTT</sequence>
<gene>
    <name evidence="1" type="ORF">CGXH109_LOCUS145921</name>
</gene>